<dbReference type="InterPro" id="IPR003653">
    <property type="entry name" value="Peptidase_C48_C"/>
</dbReference>
<feature type="coiled-coil region" evidence="3">
    <location>
        <begin position="830"/>
        <end position="857"/>
    </location>
</feature>
<dbReference type="GO" id="GO:0006508">
    <property type="term" value="P:proteolysis"/>
    <property type="evidence" value="ECO:0007669"/>
    <property type="project" value="UniProtKB-KW"/>
</dbReference>
<feature type="compositionally biased region" description="Polar residues" evidence="4">
    <location>
        <begin position="892"/>
        <end position="904"/>
    </location>
</feature>
<evidence type="ECO:0000256" key="4">
    <source>
        <dbReference type="SAM" id="MobiDB-lite"/>
    </source>
</evidence>
<dbReference type="Proteomes" id="UP000694240">
    <property type="component" value="Chromosome 8"/>
</dbReference>
<dbReference type="InterPro" id="IPR015410">
    <property type="entry name" value="DUF1985"/>
</dbReference>
<feature type="region of interest" description="Disordered" evidence="4">
    <location>
        <begin position="775"/>
        <end position="807"/>
    </location>
</feature>
<evidence type="ECO:0000259" key="5">
    <source>
        <dbReference type="PROSITE" id="PS50600"/>
    </source>
</evidence>
<keyword evidence="3" id="KW-0175">Coiled coil</keyword>
<dbReference type="Pfam" id="PF09331">
    <property type="entry name" value="DUF1985"/>
    <property type="match status" value="1"/>
</dbReference>
<gene>
    <name evidence="6" type="ORF">ISN45_Aa03g030110</name>
</gene>
<proteinExistence type="predicted"/>
<feature type="compositionally biased region" description="Polar residues" evidence="4">
    <location>
        <begin position="947"/>
        <end position="958"/>
    </location>
</feature>
<feature type="region of interest" description="Disordered" evidence="4">
    <location>
        <begin position="1"/>
        <end position="32"/>
    </location>
</feature>
<evidence type="ECO:0000313" key="7">
    <source>
        <dbReference type="Proteomes" id="UP000694240"/>
    </source>
</evidence>
<evidence type="ECO:0000256" key="1">
    <source>
        <dbReference type="ARBA" id="ARBA00022670"/>
    </source>
</evidence>
<protein>
    <submittedName>
        <fullName evidence="6">Papain-like cysteine peptidase superfamily</fullName>
    </submittedName>
</protein>
<dbReference type="Pfam" id="PF03078">
    <property type="entry name" value="ATHILA"/>
    <property type="match status" value="1"/>
</dbReference>
<comment type="caution">
    <text evidence="6">The sequence shown here is derived from an EMBL/GenBank/DDBJ whole genome shotgun (WGS) entry which is preliminary data.</text>
</comment>
<dbReference type="GO" id="GO:0008234">
    <property type="term" value="F:cysteine-type peptidase activity"/>
    <property type="evidence" value="ECO:0007669"/>
    <property type="project" value="InterPro"/>
</dbReference>
<feature type="region of interest" description="Disordered" evidence="4">
    <location>
        <begin position="105"/>
        <end position="128"/>
    </location>
</feature>
<dbReference type="PROSITE" id="PS50600">
    <property type="entry name" value="ULP_PROTEASE"/>
    <property type="match status" value="1"/>
</dbReference>
<evidence type="ECO:0000313" key="6">
    <source>
        <dbReference type="EMBL" id="KAG7578847.1"/>
    </source>
</evidence>
<evidence type="ECO:0000256" key="3">
    <source>
        <dbReference type="SAM" id="Coils"/>
    </source>
</evidence>
<feature type="region of interest" description="Disordered" evidence="4">
    <location>
        <begin position="947"/>
        <end position="1005"/>
    </location>
</feature>
<dbReference type="PANTHER" id="PTHR48449:SF1">
    <property type="entry name" value="DUF1985 DOMAIN-CONTAINING PROTEIN"/>
    <property type="match status" value="1"/>
</dbReference>
<feature type="compositionally biased region" description="Acidic residues" evidence="4">
    <location>
        <begin position="1092"/>
        <end position="1106"/>
    </location>
</feature>
<feature type="region of interest" description="Disordered" evidence="4">
    <location>
        <begin position="1088"/>
        <end position="1130"/>
    </location>
</feature>
<accession>A0A8T2B1J1</accession>
<feature type="region of interest" description="Disordered" evidence="4">
    <location>
        <begin position="892"/>
        <end position="915"/>
    </location>
</feature>
<dbReference type="PANTHER" id="PTHR48449">
    <property type="entry name" value="DUF1985 DOMAIN-CONTAINING PROTEIN"/>
    <property type="match status" value="1"/>
</dbReference>
<evidence type="ECO:0000256" key="2">
    <source>
        <dbReference type="ARBA" id="ARBA00022801"/>
    </source>
</evidence>
<name>A0A8T2B1J1_9BRAS</name>
<dbReference type="InterPro" id="IPR004312">
    <property type="entry name" value="ATHILA_Orf1_C"/>
</dbReference>
<keyword evidence="7" id="KW-1185">Reference proteome</keyword>
<sequence length="1590" mass="179462">MDLGLHLSIPTRRKPSYRKPYTMSQPSRSRVPDVGMSSHLEAFSTTLSLLCSFVFTLAPTISLFHPLLHPLFDAANASSGFICCFPASHLRLLNRCIRMPHRGSHVDANCQSSSTSKRPMDTLPGKPEPNSKEYINAIMLRSGKALPSVELNRDIKPKEGEVVIKIEEDEVLNEKVCEQEVDVEKVVNKEKGKVVEVSKEDEILEKMGLLETIDGFFTKMRLDVFTSMDNPSFHESTIDFLSTMESTFKNPTVPIAKEGIINFKVKATAFYILIPEICEAYGFKNKSAMSFPKFKGIHFLWDVLAKGDFNSHKAKITKVRHPVIKGKTKSIYIGGTLTTLFVKAGVDLSPFKALPKREYIDSENLVQACSLKCNNDANQFIYLYMDREDNKLECILPSREITTLENHEEIEFLLSEEEYQVPNEEKPIETEEDSPPPPPQRDDPYRLKKYDLPELKFVPNTKTEKLLQSVIKFQRKINKWQSYPLRFSLVEFGNVTGLPCGEFPEEYDPDLSPKRVNGVKDYWDVLIGKDKNTTLADLSVKFQALKGIESPLKLPLALLLIVDGVLIANNQTHRPTYKYVQMLENIESFLSFPWGRESFLKTIQVMSPGRNKPSVGGAKRKRSRAHSKIEDPIQLFAEQMQQQTIAIYGFPLGLQLLAYRNISGLLEKIPGSSDERTFLEWHSIGIPKNNLTLNEVHILERAPDLVVTPFLFVDHNEDGWGEWDDEVRDKKVVFLIEQIRKCHEFTKKEWPGGYAELNLISVNEKDPVVEHKKHIVNRKRKHTSTPSKGSQSKSNVGTSRRGRKRKFELVDDDEAGDIKLWVNSRLDAIRHEFAENVQKLRGQNRNLLKKIKALRSLKMPRFQFHKFSRARQSTCAPSRKVRIAAKHPNISESPENAAVGTQNIPTPPSSPLTSMHEEENAVSGEPSLLVDDYTWRLITSQQMNSTVNEVVENESPSKYLSADSTEDQQSGQPIYDTESKLRDEPLPSPQLPPVFDTAKKPSSIDGSEELNIGDLSLADNVDTLVQSVCKSISPTIAAAAEDSLPSEEEPLAVVDAKITPQDDLPVPNLSDDIISNSANLQNTEIAAATEQEKDDDIENDDDEDSAVETGDVVDVSDSSPARERKPTSLSDNEAKLVALVSNIPQNSPTKQHDLLPRLNKSLFKVFMDTLRKSPLTEHLTRGDTVITNKFLVQLAQPTNWVDTMHMEVLGSFLNERHRLALSQERAVIIKPWLGNYLQGEYSSFLAAKQKLRVQWNQQFKRAIPGSPSEWFEEIDLIFMPMIWKNQHWVGLAINLGTWCVDILDPNYPLNDDAKVEEYMAPILVQIPYIINKFCKPRLSQEHGLAPFRWTRMKEIYVNERCGDCGPVAMKLIEIYANGGGPEKMALITDEIVDDFRDIVRRIGISGFRHLGPFIAAGPELSAIVFSDEVLQEVGLEEFVSVPSLCLEGSPYRPFLLRCLHSNNNTAKYIEGLRLAALVGPSVQSLDMLGEAAIHNIHSYFAFGIFYVLCGNPSEGSLILQKYLEKFQTFEEAINCADQVMTQISDMGPTGKHLYRGYRGLHVITTLWFSPLRGFRCLPILLCAILCLSNP</sequence>
<feature type="region of interest" description="Disordered" evidence="4">
    <location>
        <begin position="421"/>
        <end position="446"/>
    </location>
</feature>
<keyword evidence="2" id="KW-0378">Hydrolase</keyword>
<keyword evidence="1" id="KW-0645">Protease</keyword>
<reference evidence="6 7" key="1">
    <citation type="submission" date="2020-12" db="EMBL/GenBank/DDBJ databases">
        <title>Concerted genomic and epigenomic changes stabilize Arabidopsis allopolyploids.</title>
        <authorList>
            <person name="Chen Z."/>
        </authorList>
    </citation>
    <scope>NUCLEOTIDE SEQUENCE [LARGE SCALE GENOMIC DNA]</scope>
    <source>
        <strain evidence="6">Allo738</strain>
        <tissue evidence="6">Leaf</tissue>
    </source>
</reference>
<dbReference type="EMBL" id="JAEFBK010000008">
    <property type="protein sequence ID" value="KAG7578847.1"/>
    <property type="molecule type" value="Genomic_DNA"/>
</dbReference>
<organism evidence="6 7">
    <name type="scientific">Arabidopsis thaliana x Arabidopsis arenosa</name>
    <dbReference type="NCBI Taxonomy" id="1240361"/>
    <lineage>
        <taxon>Eukaryota</taxon>
        <taxon>Viridiplantae</taxon>
        <taxon>Streptophyta</taxon>
        <taxon>Embryophyta</taxon>
        <taxon>Tracheophyta</taxon>
        <taxon>Spermatophyta</taxon>
        <taxon>Magnoliopsida</taxon>
        <taxon>eudicotyledons</taxon>
        <taxon>Gunneridae</taxon>
        <taxon>Pentapetalae</taxon>
        <taxon>rosids</taxon>
        <taxon>malvids</taxon>
        <taxon>Brassicales</taxon>
        <taxon>Brassicaceae</taxon>
        <taxon>Camelineae</taxon>
        <taxon>Arabidopsis</taxon>
    </lineage>
</organism>
<feature type="domain" description="Ubiquitin-like protease family profile" evidence="5">
    <location>
        <begin position="1184"/>
        <end position="1375"/>
    </location>
</feature>
<dbReference type="Pfam" id="PF02902">
    <property type="entry name" value="Peptidase_C48"/>
    <property type="match status" value="1"/>
</dbReference>
<feature type="compositionally biased region" description="Polar residues" evidence="4">
    <location>
        <begin position="784"/>
        <end position="798"/>
    </location>
</feature>